<gene>
    <name evidence="3" type="ORF">F6J89_20925</name>
</gene>
<keyword evidence="2" id="KW-0472">Membrane</keyword>
<keyword evidence="2" id="KW-1133">Transmembrane helix</keyword>
<feature type="transmembrane region" description="Helical" evidence="2">
    <location>
        <begin position="486"/>
        <end position="507"/>
    </location>
</feature>
<comment type="caution">
    <text evidence="3">The sequence shown here is derived from an EMBL/GenBank/DDBJ whole genome shotgun (WGS) entry which is preliminary data.</text>
</comment>
<organism evidence="3">
    <name type="scientific">Symploca sp. SIO1C4</name>
    <dbReference type="NCBI Taxonomy" id="2607765"/>
    <lineage>
        <taxon>Bacteria</taxon>
        <taxon>Bacillati</taxon>
        <taxon>Cyanobacteriota</taxon>
        <taxon>Cyanophyceae</taxon>
        <taxon>Coleofasciculales</taxon>
        <taxon>Coleofasciculaceae</taxon>
        <taxon>Symploca</taxon>
    </lineage>
</organism>
<dbReference type="EMBL" id="JAAHFQ010000470">
    <property type="protein sequence ID" value="NER30011.1"/>
    <property type="molecule type" value="Genomic_DNA"/>
</dbReference>
<feature type="transmembrane region" description="Helical" evidence="2">
    <location>
        <begin position="226"/>
        <end position="245"/>
    </location>
</feature>
<dbReference type="NCBIfam" id="NF038300">
    <property type="entry name" value="EPS_HpsL"/>
    <property type="match status" value="1"/>
</dbReference>
<evidence type="ECO:0000313" key="3">
    <source>
        <dbReference type="EMBL" id="NER30011.1"/>
    </source>
</evidence>
<feature type="compositionally biased region" description="Basic residues" evidence="1">
    <location>
        <begin position="571"/>
        <end position="585"/>
    </location>
</feature>
<evidence type="ECO:0000256" key="1">
    <source>
        <dbReference type="SAM" id="MobiDB-lite"/>
    </source>
</evidence>
<feature type="transmembrane region" description="Helical" evidence="2">
    <location>
        <begin position="42"/>
        <end position="63"/>
    </location>
</feature>
<feature type="region of interest" description="Disordered" evidence="1">
    <location>
        <begin position="1"/>
        <end position="22"/>
    </location>
</feature>
<feature type="compositionally biased region" description="Polar residues" evidence="1">
    <location>
        <begin position="561"/>
        <end position="570"/>
    </location>
</feature>
<protein>
    <recommendedName>
        <fullName evidence="4">O-antigen ligase domain-containing protein</fullName>
    </recommendedName>
</protein>
<evidence type="ECO:0008006" key="4">
    <source>
        <dbReference type="Google" id="ProtNLM"/>
    </source>
</evidence>
<feature type="region of interest" description="Disordered" evidence="1">
    <location>
        <begin position="542"/>
        <end position="585"/>
    </location>
</feature>
<reference evidence="3" key="1">
    <citation type="submission" date="2019-11" db="EMBL/GenBank/DDBJ databases">
        <title>Genomic insights into an expanded diversity of filamentous marine cyanobacteria reveals the extraordinary biosynthetic potential of Moorea and Okeania.</title>
        <authorList>
            <person name="Ferreira Leao T."/>
            <person name="Wang M."/>
            <person name="Moss N."/>
            <person name="Da Silva R."/>
            <person name="Sanders J."/>
            <person name="Nurk S."/>
            <person name="Gurevich A."/>
            <person name="Humphrey G."/>
            <person name="Reher R."/>
            <person name="Zhu Q."/>
            <person name="Belda-Ferre P."/>
            <person name="Glukhov E."/>
            <person name="Rex R."/>
            <person name="Dorrestein P.C."/>
            <person name="Knight R."/>
            <person name="Pevzner P."/>
            <person name="Gerwick W.H."/>
            <person name="Gerwick L."/>
        </authorList>
    </citation>
    <scope>NUCLEOTIDE SEQUENCE</scope>
    <source>
        <strain evidence="3">SIO1C4</strain>
    </source>
</reference>
<feature type="transmembrane region" description="Helical" evidence="2">
    <location>
        <begin position="342"/>
        <end position="359"/>
    </location>
</feature>
<dbReference type="InterPro" id="IPR049753">
    <property type="entry name" value="EPS_HpsL-like"/>
</dbReference>
<feature type="transmembrane region" description="Helical" evidence="2">
    <location>
        <begin position="319"/>
        <end position="336"/>
    </location>
</feature>
<dbReference type="AlphaFoldDB" id="A0A6B3NK89"/>
<proteinExistence type="predicted"/>
<feature type="transmembrane region" description="Helical" evidence="2">
    <location>
        <begin position="143"/>
        <end position="167"/>
    </location>
</feature>
<feature type="transmembrane region" description="Helical" evidence="2">
    <location>
        <begin position="91"/>
        <end position="108"/>
    </location>
</feature>
<feature type="compositionally biased region" description="Basic residues" evidence="1">
    <location>
        <begin position="1"/>
        <end position="13"/>
    </location>
</feature>
<feature type="transmembrane region" description="Helical" evidence="2">
    <location>
        <begin position="187"/>
        <end position="214"/>
    </location>
</feature>
<accession>A0A6B3NK89</accession>
<name>A0A6B3NK89_9CYAN</name>
<feature type="transmembrane region" description="Helical" evidence="2">
    <location>
        <begin position="451"/>
        <end position="474"/>
    </location>
</feature>
<keyword evidence="2" id="KW-0812">Transmembrane</keyword>
<feature type="compositionally biased region" description="Basic residues" evidence="1">
    <location>
        <begin position="550"/>
        <end position="560"/>
    </location>
</feature>
<sequence length="585" mass="64312">MVKLKSKAKKKSKKGDSSSDAPALSLKEQLAIKRQAQKERQAVIQFVMTAAFIGGILGLIIGLVVEPKIGVILGAGISSILICNKYPKAGIWFFFIYMPFAGTITYGIGGGNSLLQLAKDAFYFPALFGLIQQCRSKKQPILVAKSLLPTLSIILGLSLVTLFLVNAPLEFLSCQDAGIRCKPGTPFFPFFQGVLGLKVLLGYVPLILCGYYLIDDKKKLLWLGRLCLIIAIICCSINIVQYWMLDTGICQGTRGATGDNLFKASIEARCLAGGAVLFSPSQGQIRLPGTFVSPWHWAWFLISNSALTFAAAFSDTSPLWRMGGLAGMALVFVSSVISGQRIALALVPVVTVTLLFLTGQVTNLKRFLPIGVGLGVILTIAVTTNPELVSERIESFQGRAEASPPQAFIEEQFKWAFHQKPGLIGKGLGRATNSTRILGPTKLVETFHPKLIYEIGPVGALAFVAFTTSITINTFKQFRSTTEKSIRSFGSSFWVFILIISFFPYWYPLDTDPVAVYYWFFTGVIFKLPEIDKQEQEKLLLAEEQDPQANKKKKRGRKSTSRNQGSSRTSRTAKSRNRRVARTAR</sequence>
<evidence type="ECO:0000256" key="2">
    <source>
        <dbReference type="SAM" id="Phobius"/>
    </source>
</evidence>